<dbReference type="GO" id="GO:0045893">
    <property type="term" value="P:positive regulation of DNA-templated transcription"/>
    <property type="evidence" value="ECO:0007669"/>
    <property type="project" value="InterPro"/>
</dbReference>
<dbReference type="AlphaFoldDB" id="A0A225SWZ3"/>
<accession>A0A225SWZ3</accession>
<name>A0A225SWZ3_9BURK</name>
<comment type="caution">
    <text evidence="3">The sequence shown here is derived from an EMBL/GenBank/DDBJ whole genome shotgun (WGS) entry which is preliminary data.</text>
</comment>
<dbReference type="NCBIfam" id="TIGR02047">
    <property type="entry name" value="CadR-PbrR"/>
    <property type="match status" value="1"/>
</dbReference>
<protein>
    <submittedName>
        <fullName evidence="3">Cd(II)/Pb(II)-responsive transcriptional regulator</fullName>
    </submittedName>
</protein>
<dbReference type="Proteomes" id="UP000214747">
    <property type="component" value="Unassembled WGS sequence"/>
</dbReference>
<dbReference type="Gene3D" id="1.10.1660.10">
    <property type="match status" value="1"/>
</dbReference>
<dbReference type="SUPFAM" id="SSF46955">
    <property type="entry name" value="Putative DNA-binding domain"/>
    <property type="match status" value="1"/>
</dbReference>
<dbReference type="SMART" id="SM00422">
    <property type="entry name" value="HTH_MERR"/>
    <property type="match status" value="1"/>
</dbReference>
<keyword evidence="1" id="KW-0238">DNA-binding</keyword>
<dbReference type="PRINTS" id="PR00040">
    <property type="entry name" value="HTHMERR"/>
</dbReference>
<keyword evidence="4" id="KW-1185">Reference proteome</keyword>
<dbReference type="PANTHER" id="PTHR30204">
    <property type="entry name" value="REDOX-CYCLING DRUG-SENSING TRANSCRIPTIONAL ACTIVATOR SOXR"/>
    <property type="match status" value="1"/>
</dbReference>
<dbReference type="GO" id="GO:0046872">
    <property type="term" value="F:metal ion binding"/>
    <property type="evidence" value="ECO:0007669"/>
    <property type="project" value="InterPro"/>
</dbReference>
<reference evidence="3 4" key="1">
    <citation type="journal article" date="2010" name="Int. J. Syst. Evol. Microbiol.">
        <title>Reclassification of Herbaspirillum putei as a later heterotypic synonym of Herbaspirillum huttiense, with the description of H. huttiense subsp. huttiense subsp. nov. and H. huttiense subsp. putei subsp. nov., comb. nov., and description of Herbaspirillum aquaticum sp. nov.</title>
        <authorList>
            <person name="Dobritsa A.P."/>
            <person name="Reddy M.C."/>
            <person name="Samadpour M."/>
        </authorList>
    </citation>
    <scope>NUCLEOTIDE SEQUENCE [LARGE SCALE GENOMIC DNA]</scope>
    <source>
        <strain evidence="3 4">IEH 4430</strain>
    </source>
</reference>
<sequence length="150" mass="16920">MDTLKIGELAARADCPVETIRYYEKEALLPEPTRSASNYRLYGARHVERLQFIRHCRSLDMTLDEVRELLRLRDAPEQNCGEVNALLDKHIGHVAQRIVQLQALQEQLHQLRAQCEVEQPARDCGILQGLASLPDDMKPSNLGSHGGGCH</sequence>
<organism evidence="3 4">
    <name type="scientific">Herbaspirillum aquaticum</name>
    <dbReference type="NCBI Taxonomy" id="568783"/>
    <lineage>
        <taxon>Bacteria</taxon>
        <taxon>Pseudomonadati</taxon>
        <taxon>Pseudomonadota</taxon>
        <taxon>Betaproteobacteria</taxon>
        <taxon>Burkholderiales</taxon>
        <taxon>Oxalobacteraceae</taxon>
        <taxon>Herbaspirillum</taxon>
    </lineage>
</organism>
<evidence type="ECO:0000259" key="2">
    <source>
        <dbReference type="PROSITE" id="PS50937"/>
    </source>
</evidence>
<dbReference type="InterPro" id="IPR011791">
    <property type="entry name" value="CadR-PbrR"/>
</dbReference>
<dbReference type="GO" id="GO:0003677">
    <property type="term" value="F:DNA binding"/>
    <property type="evidence" value="ECO:0007669"/>
    <property type="project" value="UniProtKB-KW"/>
</dbReference>
<dbReference type="PROSITE" id="PS50937">
    <property type="entry name" value="HTH_MERR_2"/>
    <property type="match status" value="1"/>
</dbReference>
<dbReference type="PANTHER" id="PTHR30204:SF92">
    <property type="entry name" value="HTH-TYPE TRANSCRIPTIONAL REGULATOR ZNTR"/>
    <property type="match status" value="1"/>
</dbReference>
<dbReference type="EMBL" id="NJGV01000004">
    <property type="protein sequence ID" value="OWY35707.1"/>
    <property type="molecule type" value="Genomic_DNA"/>
</dbReference>
<dbReference type="GO" id="GO:0003700">
    <property type="term" value="F:DNA-binding transcription factor activity"/>
    <property type="evidence" value="ECO:0007669"/>
    <property type="project" value="InterPro"/>
</dbReference>
<dbReference type="RefSeq" id="WP_088754057.1">
    <property type="nucleotide sequence ID" value="NZ_NJGV01000004.1"/>
</dbReference>
<evidence type="ECO:0000313" key="3">
    <source>
        <dbReference type="EMBL" id="OWY35707.1"/>
    </source>
</evidence>
<feature type="domain" description="HTH merR-type" evidence="2">
    <location>
        <begin position="3"/>
        <end position="72"/>
    </location>
</feature>
<evidence type="ECO:0000256" key="1">
    <source>
        <dbReference type="ARBA" id="ARBA00023125"/>
    </source>
</evidence>
<evidence type="ECO:0000313" key="4">
    <source>
        <dbReference type="Proteomes" id="UP000214747"/>
    </source>
</evidence>
<dbReference type="InterPro" id="IPR000551">
    <property type="entry name" value="MerR-type_HTH_dom"/>
</dbReference>
<dbReference type="InterPro" id="IPR047057">
    <property type="entry name" value="MerR_fam"/>
</dbReference>
<proteinExistence type="predicted"/>
<dbReference type="Pfam" id="PF13411">
    <property type="entry name" value="MerR_1"/>
    <property type="match status" value="1"/>
</dbReference>
<dbReference type="CDD" id="cd04784">
    <property type="entry name" value="HTH_CadR-PbrR"/>
    <property type="match status" value="1"/>
</dbReference>
<gene>
    <name evidence="3" type="primary">cadR</name>
    <name evidence="3" type="ORF">CEJ45_04670</name>
</gene>
<dbReference type="InterPro" id="IPR009061">
    <property type="entry name" value="DNA-bd_dom_put_sf"/>
</dbReference>